<feature type="region of interest" description="Disordered" evidence="2">
    <location>
        <begin position="165"/>
        <end position="190"/>
    </location>
</feature>
<feature type="compositionally biased region" description="Low complexity" evidence="2">
    <location>
        <begin position="165"/>
        <end position="185"/>
    </location>
</feature>
<evidence type="ECO:0000313" key="4">
    <source>
        <dbReference type="Proteomes" id="UP000190776"/>
    </source>
</evidence>
<sequence>MPPRIRLPSSTPSPAVRVRTYNHAARLATTQQSSQCRAYASLATTPAPSFDQAARGTAPIARHPPTQPPSHKPAEFRKTQLLRQYASLLRSTPLTLLFQHNNLRAVEWTGIRRELAKALRRVDEDLAAAGTPSALPASSIKIHTVQTGVFRAALRVVEFYDPLQQQQQQEQHTTPSPASPATQSSKQLLASDADHTHTLSTRAHAVAADRGRKHELEVLLSGPVALVTFPVVTPQHLAAALCILAPRAPDFPAPRRKANPEYHEPAVQAGLQKLLLLGARVEGKVFDGEGARWVGGIKGGLDGLRAQLVGMLQGAGAQVASVLEGASRSLYFTVESRRLDMEEKENPKEEGKPEEKKEEGGGQ</sequence>
<evidence type="ECO:0000256" key="2">
    <source>
        <dbReference type="SAM" id="MobiDB-lite"/>
    </source>
</evidence>
<dbReference type="SUPFAM" id="SSF160369">
    <property type="entry name" value="Ribosomal protein L10-like"/>
    <property type="match status" value="1"/>
</dbReference>
<dbReference type="EMBL" id="MSZU01000075">
    <property type="protein sequence ID" value="OMP88468.1"/>
    <property type="molecule type" value="Genomic_DNA"/>
</dbReference>
<gene>
    <name evidence="3" type="ORF">BK809_0003225</name>
</gene>
<reference evidence="3 4" key="1">
    <citation type="submission" date="2017-01" db="EMBL/GenBank/DDBJ databases">
        <title>Draft genome sequence of Diplodia seriata F98.1, a fungal species involved in grapevine trunk diseases.</title>
        <authorList>
            <person name="Robert-Siegwald G."/>
            <person name="Vallet J."/>
            <person name="Abou-Mansour E."/>
            <person name="Xu J."/>
            <person name="Rey P."/>
            <person name="Bertsch C."/>
            <person name="Rego C."/>
            <person name="Larignon P."/>
            <person name="Fontaine F."/>
            <person name="Lebrun M.-H."/>
        </authorList>
    </citation>
    <scope>NUCLEOTIDE SEQUENCE [LARGE SCALE GENOMIC DNA]</scope>
    <source>
        <strain evidence="3 4">F98.1</strain>
    </source>
</reference>
<organism evidence="3 4">
    <name type="scientific">Diplodia seriata</name>
    <dbReference type="NCBI Taxonomy" id="420778"/>
    <lineage>
        <taxon>Eukaryota</taxon>
        <taxon>Fungi</taxon>
        <taxon>Dikarya</taxon>
        <taxon>Ascomycota</taxon>
        <taxon>Pezizomycotina</taxon>
        <taxon>Dothideomycetes</taxon>
        <taxon>Dothideomycetes incertae sedis</taxon>
        <taxon>Botryosphaeriales</taxon>
        <taxon>Botryosphaeriaceae</taxon>
        <taxon>Diplodia</taxon>
    </lineage>
</organism>
<comment type="similarity">
    <text evidence="1">Belongs to the universal ribosomal protein uL10 family.</text>
</comment>
<dbReference type="OrthoDB" id="360689at2759"/>
<dbReference type="InterPro" id="IPR043141">
    <property type="entry name" value="Ribosomal_uL10-like_sf"/>
</dbReference>
<dbReference type="Proteomes" id="UP000190776">
    <property type="component" value="Unassembled WGS sequence"/>
</dbReference>
<protein>
    <recommendedName>
        <fullName evidence="5">54S ribosomal protein L11, mitochondrial</fullName>
    </recommendedName>
</protein>
<dbReference type="PANTHER" id="PTHR11560">
    <property type="entry name" value="39S RIBOSOMAL PROTEIN L10, MITOCHONDRIAL"/>
    <property type="match status" value="1"/>
</dbReference>
<evidence type="ECO:0000313" key="3">
    <source>
        <dbReference type="EMBL" id="OMP88468.1"/>
    </source>
</evidence>
<proteinExistence type="inferred from homology"/>
<dbReference type="AlphaFoldDB" id="A0A1S8BMJ9"/>
<accession>A0A1S8BMJ9</accession>
<evidence type="ECO:0000256" key="1">
    <source>
        <dbReference type="ARBA" id="ARBA00008889"/>
    </source>
</evidence>
<dbReference type="InterPro" id="IPR047865">
    <property type="entry name" value="Ribosomal_uL10_bac_type"/>
</dbReference>
<name>A0A1S8BMJ9_9PEZI</name>
<evidence type="ECO:0008006" key="5">
    <source>
        <dbReference type="Google" id="ProtNLM"/>
    </source>
</evidence>
<feature type="region of interest" description="Disordered" evidence="2">
    <location>
        <begin position="337"/>
        <end position="363"/>
    </location>
</feature>
<comment type="caution">
    <text evidence="3">The sequence shown here is derived from an EMBL/GenBank/DDBJ whole genome shotgun (WGS) entry which is preliminary data.</text>
</comment>
<dbReference type="Gene3D" id="3.30.70.1730">
    <property type="match status" value="1"/>
</dbReference>
<dbReference type="STRING" id="420778.A0A1S8BMJ9"/>